<evidence type="ECO:0000313" key="10">
    <source>
        <dbReference type="EMBL" id="KAK1614054.1"/>
    </source>
</evidence>
<accession>A0AAD8R6S2</accession>
<keyword evidence="7" id="KW-0472">Membrane</keyword>
<evidence type="ECO:0000256" key="1">
    <source>
        <dbReference type="ARBA" id="ARBA00004167"/>
    </source>
</evidence>
<dbReference type="GO" id="GO:0016020">
    <property type="term" value="C:membrane"/>
    <property type="evidence" value="ECO:0007669"/>
    <property type="project" value="UniProtKB-SubCell"/>
</dbReference>
<evidence type="ECO:0000256" key="2">
    <source>
        <dbReference type="ARBA" id="ARBA00022614"/>
    </source>
</evidence>
<keyword evidence="6" id="KW-1133">Transmembrane helix</keyword>
<protein>
    <submittedName>
        <fullName evidence="10">Uncharacterized protein</fullName>
    </submittedName>
</protein>
<dbReference type="PANTHER" id="PTHR27000">
    <property type="entry name" value="LEUCINE-RICH REPEAT RECEPTOR-LIKE PROTEIN KINASE FAMILY PROTEIN-RELATED"/>
    <property type="match status" value="1"/>
</dbReference>
<keyword evidence="5" id="KW-0677">Repeat</keyword>
<dbReference type="Pfam" id="PF13855">
    <property type="entry name" value="LRR_8"/>
    <property type="match status" value="1"/>
</dbReference>
<evidence type="ECO:0000256" key="3">
    <source>
        <dbReference type="ARBA" id="ARBA00022692"/>
    </source>
</evidence>
<gene>
    <name evidence="10" type="ORF">QYE76_019571</name>
</gene>
<evidence type="ECO:0000256" key="4">
    <source>
        <dbReference type="ARBA" id="ARBA00022729"/>
    </source>
</evidence>
<dbReference type="InterPro" id="IPR001611">
    <property type="entry name" value="Leu-rich_rpt"/>
</dbReference>
<dbReference type="AlphaFoldDB" id="A0AAD8R6S2"/>
<evidence type="ECO:0000256" key="8">
    <source>
        <dbReference type="ARBA" id="ARBA00023170"/>
    </source>
</evidence>
<dbReference type="InterPro" id="IPR032675">
    <property type="entry name" value="LRR_dom_sf"/>
</dbReference>
<dbReference type="SUPFAM" id="SSF52058">
    <property type="entry name" value="L domain-like"/>
    <property type="match status" value="1"/>
</dbReference>
<dbReference type="EMBL" id="JAUUTY010000006">
    <property type="protein sequence ID" value="KAK1614054.1"/>
    <property type="molecule type" value="Genomic_DNA"/>
</dbReference>
<dbReference type="FunFam" id="3.80.10.10:FF:000041">
    <property type="entry name" value="LRR receptor-like serine/threonine-protein kinase ERECTA"/>
    <property type="match status" value="1"/>
</dbReference>
<evidence type="ECO:0000256" key="5">
    <source>
        <dbReference type="ARBA" id="ARBA00022737"/>
    </source>
</evidence>
<dbReference type="Gene3D" id="3.80.10.10">
    <property type="entry name" value="Ribonuclease Inhibitor"/>
    <property type="match status" value="1"/>
</dbReference>
<comment type="subcellular location">
    <subcellularLocation>
        <location evidence="1">Membrane</location>
        <topology evidence="1">Single-pass membrane protein</topology>
    </subcellularLocation>
</comment>
<keyword evidence="2" id="KW-0433">Leucine-rich repeat</keyword>
<evidence type="ECO:0000256" key="6">
    <source>
        <dbReference type="ARBA" id="ARBA00022989"/>
    </source>
</evidence>
<keyword evidence="3" id="KW-0812">Transmembrane</keyword>
<evidence type="ECO:0000256" key="9">
    <source>
        <dbReference type="ARBA" id="ARBA00023180"/>
    </source>
</evidence>
<evidence type="ECO:0000313" key="11">
    <source>
        <dbReference type="Proteomes" id="UP001231189"/>
    </source>
</evidence>
<dbReference type="Proteomes" id="UP001231189">
    <property type="component" value="Unassembled WGS sequence"/>
</dbReference>
<keyword evidence="8" id="KW-0675">Receptor</keyword>
<keyword evidence="9" id="KW-0325">Glycoprotein</keyword>
<sequence length="351" mass="38298">MGLAAAASGRFAVSWLCTQGFATKTLSISMNEVRKKLFTISLSGKAAHWYKLLKNVFMEDITLEIEPRKRFYNQGRAALVWRRLVAPLPFPLGLLEASCKIGPWALISSNSENISLLGFLKPKTAENSNWLFGMTALNLGRNRLTGEIPPSFAAFRSISFLSLTGNGFSNVTSALMILQRLPNLTSLVLTKNFHGGEEMPEAGIDGFTNIQVLVIANCELTGAIPAWIAGLSKLKVLDISWNKLAGPIPPFLGELDRLFYIDISNNSLQGEIPVSFTRMTAMLAGNGSDNDEDTTVQDFPFFMRRNVSASGRQYNQVSSFPPSLVLARNNLTGGVPPAMGALARLHIVDLS</sequence>
<reference evidence="10" key="1">
    <citation type="submission" date="2023-07" db="EMBL/GenBank/DDBJ databases">
        <title>A chromosome-level genome assembly of Lolium multiflorum.</title>
        <authorList>
            <person name="Chen Y."/>
            <person name="Copetti D."/>
            <person name="Kolliker R."/>
            <person name="Studer B."/>
        </authorList>
    </citation>
    <scope>NUCLEOTIDE SEQUENCE</scope>
    <source>
        <strain evidence="10">02402/16</strain>
        <tissue evidence="10">Leaf</tissue>
    </source>
</reference>
<keyword evidence="11" id="KW-1185">Reference proteome</keyword>
<name>A0AAD8R6S2_LOLMU</name>
<proteinExistence type="predicted"/>
<keyword evidence="4" id="KW-0732">Signal</keyword>
<evidence type="ECO:0000256" key="7">
    <source>
        <dbReference type="ARBA" id="ARBA00023136"/>
    </source>
</evidence>
<dbReference type="Pfam" id="PF00560">
    <property type="entry name" value="LRR_1"/>
    <property type="match status" value="1"/>
</dbReference>
<organism evidence="10 11">
    <name type="scientific">Lolium multiflorum</name>
    <name type="common">Italian ryegrass</name>
    <name type="synonym">Lolium perenne subsp. multiflorum</name>
    <dbReference type="NCBI Taxonomy" id="4521"/>
    <lineage>
        <taxon>Eukaryota</taxon>
        <taxon>Viridiplantae</taxon>
        <taxon>Streptophyta</taxon>
        <taxon>Embryophyta</taxon>
        <taxon>Tracheophyta</taxon>
        <taxon>Spermatophyta</taxon>
        <taxon>Magnoliopsida</taxon>
        <taxon>Liliopsida</taxon>
        <taxon>Poales</taxon>
        <taxon>Poaceae</taxon>
        <taxon>BOP clade</taxon>
        <taxon>Pooideae</taxon>
        <taxon>Poodae</taxon>
        <taxon>Poeae</taxon>
        <taxon>Poeae Chloroplast Group 2 (Poeae type)</taxon>
        <taxon>Loliodinae</taxon>
        <taxon>Loliinae</taxon>
        <taxon>Lolium</taxon>
    </lineage>
</organism>
<comment type="caution">
    <text evidence="10">The sequence shown here is derived from an EMBL/GenBank/DDBJ whole genome shotgun (WGS) entry which is preliminary data.</text>
</comment>
<dbReference type="PANTHER" id="PTHR27000:SF711">
    <property type="entry name" value="PROTEIN KINASE DOMAIN-CONTAINING PROTEIN"/>
    <property type="match status" value="1"/>
</dbReference>